<dbReference type="PROSITE" id="PS51257">
    <property type="entry name" value="PROKAR_LIPOPROTEIN"/>
    <property type="match status" value="1"/>
</dbReference>
<protein>
    <submittedName>
        <fullName evidence="6">Glycoside hydrolase</fullName>
    </submittedName>
</protein>
<feature type="signal peptide" evidence="5">
    <location>
        <begin position="1"/>
        <end position="21"/>
    </location>
</feature>
<dbReference type="EMBL" id="PSKQ01000021">
    <property type="protein sequence ID" value="MBE8721845.1"/>
    <property type="molecule type" value="Genomic_DNA"/>
</dbReference>
<feature type="chain" id="PRO_5047013854" evidence="5">
    <location>
        <begin position="22"/>
        <end position="477"/>
    </location>
</feature>
<dbReference type="InterPro" id="IPR012334">
    <property type="entry name" value="Pectin_lyas_fold"/>
</dbReference>
<sequence>MNRFFPILFLSLFVFSLTACSQHHESGPWAKLDSIRALIVAPTFADKTYLITDHGAKGDGVFMNTDIINKVITSCSESGGGKVVVPKGVFLSGAIHLKSNVNLHFEDGSKIIFSRNPQDYLPLVRSRWEGMDLMNYSPLIYAYQVENVAITGNGVLDGNADNQHWWPWKAKKEYGWVDGMDNQLASVKKLTQQVKDRVPVAQRIYGEGGFLRPPFIQPYQSKNIVIADVTINNAPFWNLNPVLCENVIVRDVKIVTHGPNNDGCDPEASKNVLITGCYFDTGDDCIAIKSGRNEDGRDLAIPAENIIIENCVMKDGHGGIVIGSEISGGAKNIFAQNLQMDSPELDRVIRLKTSSLRGGTIDGLYVRNIKVGTYKEAAIRFNMFYENPGDHLPQIKNVWIENLQVEKGGKFGVLIDAYKESPITNFTVINSSINGVGIPVQSNYTENVVFSNFKINGKIIESIESANNSKKEKSEKF</sequence>
<evidence type="ECO:0000313" key="7">
    <source>
        <dbReference type="Proteomes" id="UP000618319"/>
    </source>
</evidence>
<dbReference type="PANTHER" id="PTHR31339">
    <property type="entry name" value="PECTIN LYASE-RELATED"/>
    <property type="match status" value="1"/>
</dbReference>
<dbReference type="InterPro" id="IPR051801">
    <property type="entry name" value="GH28_Enzymes"/>
</dbReference>
<dbReference type="PANTHER" id="PTHR31339:SF9">
    <property type="entry name" value="PLASMIN AND FIBRONECTIN-BINDING PROTEIN A"/>
    <property type="match status" value="1"/>
</dbReference>
<evidence type="ECO:0000256" key="2">
    <source>
        <dbReference type="ARBA" id="ARBA00022801"/>
    </source>
</evidence>
<keyword evidence="2 4" id="KW-0378">Hydrolase</keyword>
<comment type="caution">
    <text evidence="6">The sequence shown here is derived from an EMBL/GenBank/DDBJ whole genome shotgun (WGS) entry which is preliminary data.</text>
</comment>
<dbReference type="Gene3D" id="2.160.20.10">
    <property type="entry name" value="Single-stranded right-handed beta-helix, Pectin lyase-like"/>
    <property type="match status" value="1"/>
</dbReference>
<dbReference type="RefSeq" id="WP_196939772.1">
    <property type="nucleotide sequence ID" value="NZ_MU158690.1"/>
</dbReference>
<dbReference type="Proteomes" id="UP000618319">
    <property type="component" value="Unassembled WGS sequence"/>
</dbReference>
<dbReference type="GO" id="GO:0016787">
    <property type="term" value="F:hydrolase activity"/>
    <property type="evidence" value="ECO:0007669"/>
    <property type="project" value="UniProtKB-KW"/>
</dbReference>
<dbReference type="InterPro" id="IPR006626">
    <property type="entry name" value="PbH1"/>
</dbReference>
<name>A0ABR9T916_9SPHI</name>
<accession>A0ABR9T916</accession>
<dbReference type="PROSITE" id="PS00502">
    <property type="entry name" value="POLYGALACTURONASE"/>
    <property type="match status" value="1"/>
</dbReference>
<evidence type="ECO:0000256" key="5">
    <source>
        <dbReference type="SAM" id="SignalP"/>
    </source>
</evidence>
<evidence type="ECO:0000313" key="6">
    <source>
        <dbReference type="EMBL" id="MBE8721845.1"/>
    </source>
</evidence>
<dbReference type="InterPro" id="IPR011050">
    <property type="entry name" value="Pectin_lyase_fold/virulence"/>
</dbReference>
<organism evidence="6 7">
    <name type="scientific">Sphingobacterium pedocola</name>
    <dbReference type="NCBI Taxonomy" id="2082722"/>
    <lineage>
        <taxon>Bacteria</taxon>
        <taxon>Pseudomonadati</taxon>
        <taxon>Bacteroidota</taxon>
        <taxon>Sphingobacteriia</taxon>
        <taxon>Sphingobacteriales</taxon>
        <taxon>Sphingobacteriaceae</taxon>
        <taxon>Sphingobacterium</taxon>
    </lineage>
</organism>
<dbReference type="InterPro" id="IPR000743">
    <property type="entry name" value="Glyco_hydro_28"/>
</dbReference>
<dbReference type="Pfam" id="PF00295">
    <property type="entry name" value="Glyco_hydro_28"/>
    <property type="match status" value="1"/>
</dbReference>
<gene>
    <name evidence="6" type="ORF">C4F40_14045</name>
</gene>
<dbReference type="SUPFAM" id="SSF51126">
    <property type="entry name" value="Pectin lyase-like"/>
    <property type="match status" value="1"/>
</dbReference>
<reference evidence="6 7" key="1">
    <citation type="submission" date="2018-02" db="EMBL/GenBank/DDBJ databases">
        <title>Sphingobacterium KA21.</title>
        <authorList>
            <person name="Vasarhelyi B.M."/>
            <person name="Deshmukh S."/>
            <person name="Balint B."/>
            <person name="Kukolya J."/>
        </authorList>
    </citation>
    <scope>NUCLEOTIDE SEQUENCE [LARGE SCALE GENOMIC DNA]</scope>
    <source>
        <strain evidence="6 7">Ka21</strain>
    </source>
</reference>
<dbReference type="SMART" id="SM00710">
    <property type="entry name" value="PbH1"/>
    <property type="match status" value="4"/>
</dbReference>
<comment type="similarity">
    <text evidence="1 4">Belongs to the glycosyl hydrolase 28 family.</text>
</comment>
<evidence type="ECO:0000256" key="3">
    <source>
        <dbReference type="ARBA" id="ARBA00023295"/>
    </source>
</evidence>
<evidence type="ECO:0000256" key="1">
    <source>
        <dbReference type="ARBA" id="ARBA00008834"/>
    </source>
</evidence>
<proteinExistence type="inferred from homology"/>
<evidence type="ECO:0000256" key="4">
    <source>
        <dbReference type="RuleBase" id="RU361169"/>
    </source>
</evidence>
<keyword evidence="3 4" id="KW-0326">Glycosidase</keyword>
<keyword evidence="7" id="KW-1185">Reference proteome</keyword>
<keyword evidence="5" id="KW-0732">Signal</keyword>